<proteinExistence type="predicted"/>
<dbReference type="Proteomes" id="UP000075260">
    <property type="component" value="Unassembled WGS sequence"/>
</dbReference>
<evidence type="ECO:0000313" key="2">
    <source>
        <dbReference type="Proteomes" id="UP000075260"/>
    </source>
</evidence>
<dbReference type="EMBL" id="JEMA01000222">
    <property type="protein sequence ID" value="KYF72985.1"/>
    <property type="molecule type" value="Genomic_DNA"/>
</dbReference>
<comment type="caution">
    <text evidence="1">The sequence shown here is derived from an EMBL/GenBank/DDBJ whole genome shotgun (WGS) entry which is preliminary data.</text>
</comment>
<dbReference type="AlphaFoldDB" id="A0A150QYH2"/>
<gene>
    <name evidence="1" type="ORF">BE15_04685</name>
</gene>
<dbReference type="RefSeq" id="WP_061605989.1">
    <property type="nucleotide sequence ID" value="NZ_JEMA01000222.1"/>
</dbReference>
<reference evidence="1 2" key="1">
    <citation type="submission" date="2014-02" db="EMBL/GenBank/DDBJ databases">
        <title>The small core and large imbalanced accessory genome model reveals a collaborative survival strategy of Sorangium cellulosum strains in nature.</title>
        <authorList>
            <person name="Han K."/>
            <person name="Peng R."/>
            <person name="Blom J."/>
            <person name="Li Y.-Z."/>
        </authorList>
    </citation>
    <scope>NUCLEOTIDE SEQUENCE [LARGE SCALE GENOMIC DNA]</scope>
    <source>
        <strain evidence="1 2">So0008-312</strain>
    </source>
</reference>
<accession>A0A150QYH2</accession>
<sequence length="638" mass="70186">MLLTRRQRKRLVELLVVLPPALDFDGRTVLLGDVGSLSLNRKEGNPRLDLEGIVLQLERLQAFDLLAQLIDNAISYAGPTPVASELEALRAAMTGPPASDRTPSERPASALESGSALFVGVVSARRGVAAEVRTTPLPSGARRASARIPINDRILDYLLDALELQVQKLARFNPSTGMARLRAFVELFAGALVKALSFESADFGKWHIELSRYGIRARPSRFARFGSICQWGSIAAHGDLKGVSYQDVADDLTTTCELVRELARELDAVGELSSLLDELQRTQTFDERQRSARELADAIDRAGWNDVTIRAATLYAQPVLAAEWPRFERAPREFKIFRIASALATRNPTSETDHLVELARAIVRALAAHAEEAGVPAWLKRHGAQPAAFATPRTSVVRLSFDEDPSVPEAFLLRSAYLLHPRVVRLDVGMKPERRRLRDGGAIFGATLDAIAAARREVDRQLPRRGIVLQVEAPSELALYPYELVAHGRGLGALADYVRCVTVRPIVVHRLGKAVEDPIAHPAAHEANSLALEEPLIPSEISARMRDRDCLFAGPATWDCRGNPTSPVVQAFDDFGCAILLSAAPDEERMAHFFPQGTGQRREIWELFDVVSERRGAGERCTVIWDDPTYDVPQASDV</sequence>
<protein>
    <submittedName>
        <fullName evidence="1">Uncharacterized protein</fullName>
    </submittedName>
</protein>
<dbReference type="OrthoDB" id="651281at2"/>
<name>A0A150QYH2_SORCE</name>
<evidence type="ECO:0000313" key="1">
    <source>
        <dbReference type="EMBL" id="KYF72985.1"/>
    </source>
</evidence>
<organism evidence="1 2">
    <name type="scientific">Sorangium cellulosum</name>
    <name type="common">Polyangium cellulosum</name>
    <dbReference type="NCBI Taxonomy" id="56"/>
    <lineage>
        <taxon>Bacteria</taxon>
        <taxon>Pseudomonadati</taxon>
        <taxon>Myxococcota</taxon>
        <taxon>Polyangia</taxon>
        <taxon>Polyangiales</taxon>
        <taxon>Polyangiaceae</taxon>
        <taxon>Sorangium</taxon>
    </lineage>
</organism>